<evidence type="ECO:0000256" key="5">
    <source>
        <dbReference type="ARBA" id="ARBA00022741"/>
    </source>
</evidence>
<keyword evidence="4 8" id="KW-0317">Glutathione biosynthesis</keyword>
<evidence type="ECO:0000256" key="4">
    <source>
        <dbReference type="ARBA" id="ARBA00022684"/>
    </source>
</evidence>
<dbReference type="GO" id="GO:0005829">
    <property type="term" value="C:cytosol"/>
    <property type="evidence" value="ECO:0007669"/>
    <property type="project" value="TreeGrafter"/>
</dbReference>
<dbReference type="AlphaFoldDB" id="A0A6G9JT97"/>
<comment type="pathway">
    <text evidence="1 8 9">Sulfur metabolism; glutathione biosynthesis; glutathione from L-cysteine and L-glutamate: step 1/2.</text>
</comment>
<organism evidence="11 12">
    <name type="scientific">Buchnera aphidicola</name>
    <name type="common">Microlophium carnosum</name>
    <dbReference type="NCBI Taxonomy" id="2708354"/>
    <lineage>
        <taxon>Bacteria</taxon>
        <taxon>Pseudomonadati</taxon>
        <taxon>Pseudomonadota</taxon>
        <taxon>Gammaproteobacteria</taxon>
        <taxon>Enterobacterales</taxon>
        <taxon>Erwiniaceae</taxon>
        <taxon>Buchnera</taxon>
    </lineage>
</organism>
<comment type="similarity">
    <text evidence="2 8">Belongs to the glutamate--cysteine ligase type 1 family. Type 1 subfamily.</text>
</comment>
<evidence type="ECO:0000256" key="8">
    <source>
        <dbReference type="HAMAP-Rule" id="MF_00578"/>
    </source>
</evidence>
<feature type="domain" description="Glutamate--cysteine ligase" evidence="10">
    <location>
        <begin position="13"/>
        <end position="381"/>
    </location>
</feature>
<evidence type="ECO:0000313" key="11">
    <source>
        <dbReference type="EMBL" id="QIQ41988.1"/>
    </source>
</evidence>
<keyword evidence="6 8" id="KW-0067">ATP-binding</keyword>
<accession>A0A6G9JT97</accession>
<keyword evidence="3 8" id="KW-0436">Ligase</keyword>
<dbReference type="GO" id="GO:0005524">
    <property type="term" value="F:ATP binding"/>
    <property type="evidence" value="ECO:0007669"/>
    <property type="project" value="UniProtKB-KW"/>
</dbReference>
<evidence type="ECO:0000256" key="7">
    <source>
        <dbReference type="ARBA" id="ARBA00048819"/>
    </source>
</evidence>
<evidence type="ECO:0000256" key="3">
    <source>
        <dbReference type="ARBA" id="ARBA00022598"/>
    </source>
</evidence>
<reference evidence="11 12" key="1">
    <citation type="submission" date="2020-04" db="EMBL/GenBank/DDBJ databases">
        <title>Parallel evolution in the integration of a co-obligate aphid symbiosis.</title>
        <authorList>
            <person name="Monnin D."/>
            <person name="Jackson R."/>
            <person name="Kiers E.T."/>
            <person name="Bunker M."/>
            <person name="Ellers J."/>
            <person name="Henry L.M."/>
        </authorList>
    </citation>
    <scope>NUCLEOTIDE SEQUENCE [LARGE SCALE GENOMIC DNA]</scope>
    <source>
        <strain evidence="11">MCAR-56B</strain>
    </source>
</reference>
<evidence type="ECO:0000256" key="6">
    <source>
        <dbReference type="ARBA" id="ARBA00022840"/>
    </source>
</evidence>
<dbReference type="Proteomes" id="UP000503183">
    <property type="component" value="Chromosome"/>
</dbReference>
<dbReference type="InterPro" id="IPR007370">
    <property type="entry name" value="Glu_cys_ligase"/>
</dbReference>
<dbReference type="PANTHER" id="PTHR38761">
    <property type="entry name" value="GLUTAMATE--CYSTEINE LIGASE"/>
    <property type="match status" value="1"/>
</dbReference>
<keyword evidence="5 8" id="KW-0547">Nucleotide-binding</keyword>
<evidence type="ECO:0000256" key="9">
    <source>
        <dbReference type="RuleBase" id="RU004391"/>
    </source>
</evidence>
<dbReference type="GO" id="GO:0046872">
    <property type="term" value="F:metal ion binding"/>
    <property type="evidence" value="ECO:0007669"/>
    <property type="project" value="TreeGrafter"/>
</dbReference>
<dbReference type="NCBIfam" id="TIGR01434">
    <property type="entry name" value="glu_cys_ligase"/>
    <property type="match status" value="1"/>
</dbReference>
<dbReference type="Pfam" id="PF04262">
    <property type="entry name" value="Glu_cys_ligase"/>
    <property type="match status" value="1"/>
</dbReference>
<dbReference type="SUPFAM" id="SSF55931">
    <property type="entry name" value="Glutamine synthetase/guanido kinase"/>
    <property type="match status" value="1"/>
</dbReference>
<dbReference type="PANTHER" id="PTHR38761:SF1">
    <property type="entry name" value="GLUTAMATE--CYSTEINE LIGASE"/>
    <property type="match status" value="1"/>
</dbReference>
<evidence type="ECO:0000313" key="12">
    <source>
        <dbReference type="Proteomes" id="UP000503183"/>
    </source>
</evidence>
<gene>
    <name evidence="8 11" type="primary">gshA</name>
    <name evidence="11" type="ORF">G4A98_02035</name>
</gene>
<dbReference type="HAMAP" id="MF_00578">
    <property type="entry name" value="Glu_cys_ligase"/>
    <property type="match status" value="1"/>
</dbReference>
<comment type="catalytic activity">
    <reaction evidence="7 8 9">
        <text>L-cysteine + L-glutamate + ATP = gamma-L-glutamyl-L-cysteine + ADP + phosphate + H(+)</text>
        <dbReference type="Rhea" id="RHEA:13285"/>
        <dbReference type="ChEBI" id="CHEBI:15378"/>
        <dbReference type="ChEBI" id="CHEBI:29985"/>
        <dbReference type="ChEBI" id="CHEBI:30616"/>
        <dbReference type="ChEBI" id="CHEBI:35235"/>
        <dbReference type="ChEBI" id="CHEBI:43474"/>
        <dbReference type="ChEBI" id="CHEBI:58173"/>
        <dbReference type="ChEBI" id="CHEBI:456216"/>
        <dbReference type="EC" id="6.3.2.2"/>
    </reaction>
</comment>
<sequence>MIQDISKKIAWLKVNPKMLEGISRGIERETLRIEKNGNFSKKNHPYSIGSSLTHKWITTDFSENLLEFITPTSSDIDYLLSFLTDLHCFTASKIKNERMWPFSIPYSYNNQTNIQIAQYGKSNIGKMKTTYRTGLKYRYGDLVNTISGVHYNFSLPLFFWENWEKNKQQENNTDSISSGYLNLIRNYYRFGWIIPYLFGSSPAISPYFLQHTKKKYKFQKNKENIFYLPWATSLRLSDIGYTNTKILDLNIMFNDLHEYIESLKNALNTPSKKFINIGLKDVNGRFKQLNTNILQIENELYTQIRPKRKTKNGESLVEALTKRGIEYVEIRSLDINPFSPIGISKKQILLLDLFLIWCALIDSPKVDTTDFLLTTKNWERIIYAGRKPNQKIYMNNKNETKTLIEISEIIFKDLNEIALILDHNSNNSSYQIACKEIQSFFHNPDLTYSARCLKFLIKTGIKKIGLSLSDKYHQKFIHRDYLNLNKSILEKETIRSHQKQIQIESEDTLSFEEYINKK</sequence>
<dbReference type="Gene3D" id="3.30.590.20">
    <property type="match status" value="1"/>
</dbReference>
<dbReference type="EC" id="6.3.2.2" evidence="8"/>
<dbReference type="EMBL" id="CP048747">
    <property type="protein sequence ID" value="QIQ41988.1"/>
    <property type="molecule type" value="Genomic_DNA"/>
</dbReference>
<evidence type="ECO:0000256" key="1">
    <source>
        <dbReference type="ARBA" id="ARBA00005006"/>
    </source>
</evidence>
<dbReference type="UniPathway" id="UPA00142">
    <property type="reaction ID" value="UER00209"/>
</dbReference>
<dbReference type="InterPro" id="IPR014746">
    <property type="entry name" value="Gln_synth/guanido_kin_cat_dom"/>
</dbReference>
<dbReference type="InterPro" id="IPR006334">
    <property type="entry name" value="Glut_cys_ligase"/>
</dbReference>
<proteinExistence type="inferred from homology"/>
<dbReference type="GO" id="GO:0004357">
    <property type="term" value="F:glutamate-cysteine ligase activity"/>
    <property type="evidence" value="ECO:0007669"/>
    <property type="project" value="UniProtKB-UniRule"/>
</dbReference>
<protein>
    <recommendedName>
        <fullName evidence="8">Glutamate--cysteine ligase</fullName>
        <ecNumber evidence="8">6.3.2.2</ecNumber>
    </recommendedName>
    <alternativeName>
        <fullName evidence="8">Gamma-ECS</fullName>
        <shortName evidence="8">GCS</shortName>
    </alternativeName>
    <alternativeName>
        <fullName evidence="8">Gamma-glutamylcysteine synthetase</fullName>
    </alternativeName>
</protein>
<dbReference type="GO" id="GO:0006750">
    <property type="term" value="P:glutathione biosynthetic process"/>
    <property type="evidence" value="ECO:0007669"/>
    <property type="project" value="UniProtKB-UniRule"/>
</dbReference>
<evidence type="ECO:0000259" key="10">
    <source>
        <dbReference type="Pfam" id="PF04262"/>
    </source>
</evidence>
<name>A0A6G9JT97_9GAMM</name>
<evidence type="ECO:0000256" key="2">
    <source>
        <dbReference type="ARBA" id="ARBA00008772"/>
    </source>
</evidence>